<dbReference type="InterPro" id="IPR029480">
    <property type="entry name" value="Transpos_assoc"/>
</dbReference>
<dbReference type="AlphaFoldDB" id="A0AAD4YT05"/>
<dbReference type="Proteomes" id="UP001054821">
    <property type="component" value="Chromosome 7"/>
</dbReference>
<gene>
    <name evidence="4" type="ORF">L3X38_039922</name>
</gene>
<protein>
    <recommendedName>
        <fullName evidence="6">Ankyrin repeat family protein</fullName>
    </recommendedName>
</protein>
<feature type="domain" description="Transposase-associated" evidence="3">
    <location>
        <begin position="3"/>
        <end position="76"/>
    </location>
</feature>
<dbReference type="PANTHER" id="PTHR10775">
    <property type="entry name" value="OS08G0208400 PROTEIN"/>
    <property type="match status" value="1"/>
</dbReference>
<proteinExistence type="predicted"/>
<evidence type="ECO:0000313" key="5">
    <source>
        <dbReference type="Proteomes" id="UP001054821"/>
    </source>
</evidence>
<reference evidence="4 5" key="1">
    <citation type="journal article" date="2022" name="G3 (Bethesda)">
        <title>Whole-genome sequence and methylome profiling of the almond [Prunus dulcis (Mill.) D.A. Webb] cultivar 'Nonpareil'.</title>
        <authorList>
            <person name="D'Amico-Willman K.M."/>
            <person name="Ouma W.Z."/>
            <person name="Meulia T."/>
            <person name="Sideli G.M."/>
            <person name="Gradziel T.M."/>
            <person name="Fresnedo-Ramirez J."/>
        </authorList>
    </citation>
    <scope>NUCLEOTIDE SEQUENCE [LARGE SCALE GENOMIC DNA]</scope>
    <source>
        <strain evidence="4">Clone GOH B32 T37-40</strain>
    </source>
</reference>
<evidence type="ECO:0000256" key="1">
    <source>
        <dbReference type="SAM" id="MobiDB-lite"/>
    </source>
</evidence>
<dbReference type="InterPro" id="IPR004242">
    <property type="entry name" value="Transposase_21"/>
</dbReference>
<accession>A0AAD4YT05</accession>
<feature type="compositionally biased region" description="Low complexity" evidence="1">
    <location>
        <begin position="921"/>
        <end position="940"/>
    </location>
</feature>
<comment type="caution">
    <text evidence="4">The sequence shown here is derived from an EMBL/GenBank/DDBJ whole genome shotgun (WGS) entry which is preliminary data.</text>
</comment>
<feature type="domain" description="DUF4218" evidence="2">
    <location>
        <begin position="680"/>
        <end position="776"/>
    </location>
</feature>
<dbReference type="Pfam" id="PF13963">
    <property type="entry name" value="Transpos_assoc"/>
    <property type="match status" value="1"/>
</dbReference>
<keyword evidence="5" id="KW-1185">Reference proteome</keyword>
<feature type="compositionally biased region" description="Low complexity" evidence="1">
    <location>
        <begin position="894"/>
        <end position="913"/>
    </location>
</feature>
<dbReference type="InterPro" id="IPR025452">
    <property type="entry name" value="DUF4218"/>
</dbReference>
<evidence type="ECO:0000313" key="4">
    <source>
        <dbReference type="EMBL" id="KAI5320214.1"/>
    </source>
</evidence>
<evidence type="ECO:0000259" key="2">
    <source>
        <dbReference type="Pfam" id="PF13960"/>
    </source>
</evidence>
<dbReference type="Pfam" id="PF13960">
    <property type="entry name" value="DUF4218"/>
    <property type="match status" value="1"/>
</dbReference>
<feature type="region of interest" description="Disordered" evidence="1">
    <location>
        <begin position="894"/>
        <end position="971"/>
    </location>
</feature>
<dbReference type="PANTHER" id="PTHR10775:SF185">
    <property type="entry name" value="OS08G0208400 PROTEIN"/>
    <property type="match status" value="1"/>
</dbReference>
<name>A0AAD4YT05_PRUDU</name>
<feature type="compositionally biased region" description="Polar residues" evidence="1">
    <location>
        <begin position="960"/>
        <end position="971"/>
    </location>
</feature>
<dbReference type="EMBL" id="JAJFAZ020000007">
    <property type="protein sequence ID" value="KAI5320214.1"/>
    <property type="molecule type" value="Genomic_DNA"/>
</dbReference>
<evidence type="ECO:0000259" key="3">
    <source>
        <dbReference type="Pfam" id="PF13963"/>
    </source>
</evidence>
<evidence type="ECO:0008006" key="6">
    <source>
        <dbReference type="Google" id="ProtNLM"/>
    </source>
</evidence>
<sequence length="1105" mass="126042">MSRRWIQNPNRCADEYLDGIEEFIEFARRHNPSATRIRCPCRRCNNTFWETIENVGFHLVRNGMIETYSIWNLHGEQVDHTSSSNAPRVDNVEPIVDPNDQVMGIIQDAFPFASTNINQEGEDDVPTPIDSAEFEQYEKLLKNANQELYPGCKSFSVLTAIVELMHGKIKYRMSNLCFDYFLGVFKRMLPTDNCLPKDHKHAQKVLHGLGLGYEKIHACKNNCMLFYKEHETLDTCPICNESRFKMTSQNRTTKIPQKVMRYLPLKPRLQRLYMSTHTATDMRWHKEKRVDDDVMRHPADGEAWKEFDRTFPEFAADPRNVRLGLATDGFNPYGILNQHHNTWPIFAFPYNFPPWKCMKKEYMMMTVLITEDPGRSIDVYLRPLVDELKDLWTNGVRTFDKSTGRMFTLRAAVMWTVNDFPAYAMVSGWSTKGYMACPVCKEDVTSGWHAGKVCYLGHRRWLPWDHEWREKDKEFDGNTEHRLRPREWSGDEILEQLNRLDFAPFGKTVSRTRPSTHLNWTHKPMFFELPYWSKLKLRHNLDVMHVEKNVFDTLVGTILDIEGKTKDTIKARLDLERMGIRRGLWMNRDSDKARRDLAFFSMKPNDKKEFLKFVSSVKFPDGYASNIARCVNVDGGKFTGLKSHDCHVFMQRLLPVGIRHLLPEDVVKPIILLSRFFSQLTAKTLQRTDMFQLRHDIVQVLCKFEMIFPPAFFTSMMHVMVHLPEVALLAGPVNYRWMYPIERLLGELKKSVRNRAKPEGSIVEAWVQYESLTFCGISAVSLPAAAAASYPGAIGPRPRRRWYPRAPPPSPSSQPPRFLRFWPNLLRRDSPSSGDQFRHLRYGFCPIFHALAECWMSDLITRRRAVTTTQGSEPPTQLTAAATAPALMDRLAVGPAGSQAPASSASSVAQPVSARRRHRPASTTDATSTDASGSQPAAVFGPPPPHPATTWGGTGPKRTVPSSSFHPDQSQPLELPVLAGKCKNPTEFNPKFKELDLPPPAAISGDQGIPKDSSRIMGKFGADPFRTVTPRTGSAVTGYCPLWAWLRSYQPARFCFWELTKQLPRVVTHPGIAPASNSLNFGVPKNPKPVSSQKASRYEDARCAI</sequence>
<dbReference type="Pfam" id="PF02992">
    <property type="entry name" value="Transposase_21"/>
    <property type="match status" value="1"/>
</dbReference>
<organism evidence="4 5">
    <name type="scientific">Prunus dulcis</name>
    <name type="common">Almond</name>
    <name type="synonym">Amygdalus dulcis</name>
    <dbReference type="NCBI Taxonomy" id="3755"/>
    <lineage>
        <taxon>Eukaryota</taxon>
        <taxon>Viridiplantae</taxon>
        <taxon>Streptophyta</taxon>
        <taxon>Embryophyta</taxon>
        <taxon>Tracheophyta</taxon>
        <taxon>Spermatophyta</taxon>
        <taxon>Magnoliopsida</taxon>
        <taxon>eudicotyledons</taxon>
        <taxon>Gunneridae</taxon>
        <taxon>Pentapetalae</taxon>
        <taxon>rosids</taxon>
        <taxon>fabids</taxon>
        <taxon>Rosales</taxon>
        <taxon>Rosaceae</taxon>
        <taxon>Amygdaloideae</taxon>
        <taxon>Amygdaleae</taxon>
        <taxon>Prunus</taxon>
    </lineage>
</organism>